<dbReference type="Proteomes" id="UP001046870">
    <property type="component" value="Chromosome 24"/>
</dbReference>
<feature type="transmembrane region" description="Helical" evidence="5">
    <location>
        <begin position="110"/>
        <end position="133"/>
    </location>
</feature>
<dbReference type="GO" id="GO:0005886">
    <property type="term" value="C:plasma membrane"/>
    <property type="evidence" value="ECO:0007669"/>
    <property type="project" value="TreeGrafter"/>
</dbReference>
<organism evidence="6 7">
    <name type="scientific">Megalops atlanticus</name>
    <name type="common">Tarpon</name>
    <name type="synonym">Clupea gigantea</name>
    <dbReference type="NCBI Taxonomy" id="7932"/>
    <lineage>
        <taxon>Eukaryota</taxon>
        <taxon>Metazoa</taxon>
        <taxon>Chordata</taxon>
        <taxon>Craniata</taxon>
        <taxon>Vertebrata</taxon>
        <taxon>Euteleostomi</taxon>
        <taxon>Actinopterygii</taxon>
        <taxon>Neopterygii</taxon>
        <taxon>Teleostei</taxon>
        <taxon>Elopiformes</taxon>
        <taxon>Megalopidae</taxon>
        <taxon>Megalops</taxon>
    </lineage>
</organism>
<reference evidence="6" key="1">
    <citation type="submission" date="2021-01" db="EMBL/GenBank/DDBJ databases">
        <authorList>
            <person name="Zahm M."/>
            <person name="Roques C."/>
            <person name="Cabau C."/>
            <person name="Klopp C."/>
            <person name="Donnadieu C."/>
            <person name="Jouanno E."/>
            <person name="Lampietro C."/>
            <person name="Louis A."/>
            <person name="Herpin A."/>
            <person name="Echchiki A."/>
            <person name="Berthelot C."/>
            <person name="Parey E."/>
            <person name="Roest-Crollius H."/>
            <person name="Braasch I."/>
            <person name="Postlethwait J."/>
            <person name="Bobe J."/>
            <person name="Montfort J."/>
            <person name="Bouchez O."/>
            <person name="Begum T."/>
            <person name="Mejri S."/>
            <person name="Adams A."/>
            <person name="Chen W.-J."/>
            <person name="Guiguen Y."/>
        </authorList>
    </citation>
    <scope>NUCLEOTIDE SEQUENCE</scope>
    <source>
        <strain evidence="6">YG-15Mar2019-1</strain>
        <tissue evidence="6">Brain</tissue>
    </source>
</reference>
<keyword evidence="2 5" id="KW-0812">Transmembrane</keyword>
<dbReference type="EMBL" id="JAFDVH010000024">
    <property type="protein sequence ID" value="KAG7455382.1"/>
    <property type="molecule type" value="Genomic_DNA"/>
</dbReference>
<dbReference type="Gene3D" id="2.60.40.10">
    <property type="entry name" value="Immunoglobulins"/>
    <property type="match status" value="1"/>
</dbReference>
<evidence type="ECO:0000256" key="3">
    <source>
        <dbReference type="ARBA" id="ARBA00023136"/>
    </source>
</evidence>
<dbReference type="PANTHER" id="PTHR11860">
    <property type="entry name" value="POLYMERIC-IMMUNOGLOBULIN RECEPTOR"/>
    <property type="match status" value="1"/>
</dbReference>
<keyword evidence="3 5" id="KW-0472">Membrane</keyword>
<feature type="region of interest" description="Disordered" evidence="4">
    <location>
        <begin position="74"/>
        <end position="103"/>
    </location>
</feature>
<dbReference type="PANTHER" id="PTHR11860:SF111">
    <property type="entry name" value="IMMUNOGLOBULIN SUBTYPE DOMAIN-CONTAINING PROTEIN"/>
    <property type="match status" value="1"/>
</dbReference>
<dbReference type="InterPro" id="IPR050671">
    <property type="entry name" value="CD300_family_receptors"/>
</dbReference>
<evidence type="ECO:0008006" key="8">
    <source>
        <dbReference type="Google" id="ProtNLM"/>
    </source>
</evidence>
<dbReference type="OrthoDB" id="9805957at2759"/>
<proteinExistence type="predicted"/>
<protein>
    <recommendedName>
        <fullName evidence="8">Immunoglobulin subtype domain-containing protein</fullName>
    </recommendedName>
</protein>
<evidence type="ECO:0000256" key="5">
    <source>
        <dbReference type="SAM" id="Phobius"/>
    </source>
</evidence>
<evidence type="ECO:0000256" key="4">
    <source>
        <dbReference type="SAM" id="MobiDB-lite"/>
    </source>
</evidence>
<dbReference type="AlphaFoldDB" id="A0A9D3PCH4"/>
<evidence type="ECO:0000313" key="7">
    <source>
        <dbReference type="Proteomes" id="UP001046870"/>
    </source>
</evidence>
<comment type="subcellular location">
    <subcellularLocation>
        <location evidence="1">Membrane</location>
    </subcellularLocation>
</comment>
<comment type="caution">
    <text evidence="6">The sequence shown here is derived from an EMBL/GenBank/DDBJ whole genome shotgun (WGS) entry which is preliminary data.</text>
</comment>
<feature type="compositionally biased region" description="Low complexity" evidence="4">
    <location>
        <begin position="78"/>
        <end position="90"/>
    </location>
</feature>
<dbReference type="InterPro" id="IPR013783">
    <property type="entry name" value="Ig-like_fold"/>
</dbReference>
<name>A0A9D3PCH4_MEGAT</name>
<accession>A0A9D3PCH4</accession>
<evidence type="ECO:0000256" key="1">
    <source>
        <dbReference type="ARBA" id="ARBA00004370"/>
    </source>
</evidence>
<keyword evidence="5" id="KW-1133">Transmembrane helix</keyword>
<evidence type="ECO:0000256" key="2">
    <source>
        <dbReference type="ARBA" id="ARBA00022692"/>
    </source>
</evidence>
<gene>
    <name evidence="6" type="ORF">MATL_G00256040</name>
</gene>
<keyword evidence="7" id="KW-1185">Reference proteome</keyword>
<sequence length="227" mass="25599">MKDFQSISLCTQMACQPTVTVACFQHRREDQPLSPVGTIFTVTLTRLERTDSDWYWCFVDTERIPVYITVTPASTPHQSSVQSSVTAAATSRKHTAEEGAKTSSAENNQIWTVVIVACSILFLFLVTAVIFAVRMKSNTRDTKTTIETQEDGENEQCVDESTEDVQYAEVSFQKKARKHTEKEHGSDDVQYAEVSLQKKTKKKMKQTSGLEDTVIYSDISFQKTTEQ</sequence>
<dbReference type="GO" id="GO:0004888">
    <property type="term" value="F:transmembrane signaling receptor activity"/>
    <property type="evidence" value="ECO:0007669"/>
    <property type="project" value="TreeGrafter"/>
</dbReference>
<dbReference type="PROSITE" id="PS51257">
    <property type="entry name" value="PROKAR_LIPOPROTEIN"/>
    <property type="match status" value="1"/>
</dbReference>
<evidence type="ECO:0000313" key="6">
    <source>
        <dbReference type="EMBL" id="KAG7455382.1"/>
    </source>
</evidence>